<keyword evidence="6" id="KW-1185">Reference proteome</keyword>
<accession>A0A6A5YGE6</accession>
<comment type="similarity">
    <text evidence="1">Belongs to the NmrA-type oxidoreductase family.</text>
</comment>
<evidence type="ECO:0000256" key="3">
    <source>
        <dbReference type="ARBA" id="ARBA00023002"/>
    </source>
</evidence>
<dbReference type="GO" id="GO:0005634">
    <property type="term" value="C:nucleus"/>
    <property type="evidence" value="ECO:0007669"/>
    <property type="project" value="TreeGrafter"/>
</dbReference>
<dbReference type="GO" id="GO:0016491">
    <property type="term" value="F:oxidoreductase activity"/>
    <property type="evidence" value="ECO:0007669"/>
    <property type="project" value="UniProtKB-KW"/>
</dbReference>
<proteinExistence type="inferred from homology"/>
<feature type="domain" description="NmrA-like" evidence="4">
    <location>
        <begin position="6"/>
        <end position="264"/>
    </location>
</feature>
<dbReference type="OrthoDB" id="300709at2759"/>
<keyword evidence="3" id="KW-0560">Oxidoreductase</keyword>
<protein>
    <recommendedName>
        <fullName evidence="4">NmrA-like domain-containing protein</fullName>
    </recommendedName>
</protein>
<dbReference type="InterPro" id="IPR036291">
    <property type="entry name" value="NAD(P)-bd_dom_sf"/>
</dbReference>
<dbReference type="EMBL" id="ML977363">
    <property type="protein sequence ID" value="KAF2106349.1"/>
    <property type="molecule type" value="Genomic_DNA"/>
</dbReference>
<evidence type="ECO:0000313" key="6">
    <source>
        <dbReference type="Proteomes" id="UP000799770"/>
    </source>
</evidence>
<evidence type="ECO:0000256" key="1">
    <source>
        <dbReference type="ARBA" id="ARBA00006328"/>
    </source>
</evidence>
<dbReference type="Gene3D" id="3.90.25.10">
    <property type="entry name" value="UDP-galactose 4-epimerase, domain 1"/>
    <property type="match status" value="1"/>
</dbReference>
<keyword evidence="2" id="KW-0521">NADP</keyword>
<dbReference type="PANTHER" id="PTHR42748:SF30">
    <property type="entry name" value="NMRA-LIKE DOMAIN-CONTAINING PROTEIN"/>
    <property type="match status" value="1"/>
</dbReference>
<gene>
    <name evidence="5" type="ORF">BDV96DRAFT_654736</name>
</gene>
<dbReference type="Gene3D" id="3.40.50.720">
    <property type="entry name" value="NAD(P)-binding Rossmann-like Domain"/>
    <property type="match status" value="1"/>
</dbReference>
<dbReference type="Proteomes" id="UP000799770">
    <property type="component" value="Unassembled WGS sequence"/>
</dbReference>
<evidence type="ECO:0000259" key="4">
    <source>
        <dbReference type="Pfam" id="PF05368"/>
    </source>
</evidence>
<name>A0A6A5YGE6_9PLEO</name>
<organism evidence="5 6">
    <name type="scientific">Lophiotrema nucula</name>
    <dbReference type="NCBI Taxonomy" id="690887"/>
    <lineage>
        <taxon>Eukaryota</taxon>
        <taxon>Fungi</taxon>
        <taxon>Dikarya</taxon>
        <taxon>Ascomycota</taxon>
        <taxon>Pezizomycotina</taxon>
        <taxon>Dothideomycetes</taxon>
        <taxon>Pleosporomycetidae</taxon>
        <taxon>Pleosporales</taxon>
        <taxon>Lophiotremataceae</taxon>
        <taxon>Lophiotrema</taxon>
    </lineage>
</organism>
<dbReference type="CDD" id="cd05251">
    <property type="entry name" value="NmrA_like_SDR_a"/>
    <property type="match status" value="1"/>
</dbReference>
<dbReference type="PANTHER" id="PTHR42748">
    <property type="entry name" value="NITROGEN METABOLITE REPRESSION PROTEIN NMRA FAMILY MEMBER"/>
    <property type="match status" value="1"/>
</dbReference>
<dbReference type="Pfam" id="PF05368">
    <property type="entry name" value="NmrA"/>
    <property type="match status" value="1"/>
</dbReference>
<dbReference type="InterPro" id="IPR051164">
    <property type="entry name" value="NmrA-like_oxidored"/>
</dbReference>
<reference evidence="5" key="1">
    <citation type="journal article" date="2020" name="Stud. Mycol.">
        <title>101 Dothideomycetes genomes: a test case for predicting lifestyles and emergence of pathogens.</title>
        <authorList>
            <person name="Haridas S."/>
            <person name="Albert R."/>
            <person name="Binder M."/>
            <person name="Bloem J."/>
            <person name="Labutti K."/>
            <person name="Salamov A."/>
            <person name="Andreopoulos B."/>
            <person name="Baker S."/>
            <person name="Barry K."/>
            <person name="Bills G."/>
            <person name="Bluhm B."/>
            <person name="Cannon C."/>
            <person name="Castanera R."/>
            <person name="Culley D."/>
            <person name="Daum C."/>
            <person name="Ezra D."/>
            <person name="Gonzalez J."/>
            <person name="Henrissat B."/>
            <person name="Kuo A."/>
            <person name="Liang C."/>
            <person name="Lipzen A."/>
            <person name="Lutzoni F."/>
            <person name="Magnuson J."/>
            <person name="Mondo S."/>
            <person name="Nolan M."/>
            <person name="Ohm R."/>
            <person name="Pangilinan J."/>
            <person name="Park H.-J."/>
            <person name="Ramirez L."/>
            <person name="Alfaro M."/>
            <person name="Sun H."/>
            <person name="Tritt A."/>
            <person name="Yoshinaga Y."/>
            <person name="Zwiers L.-H."/>
            <person name="Turgeon B."/>
            <person name="Goodwin S."/>
            <person name="Spatafora J."/>
            <person name="Crous P."/>
            <person name="Grigoriev I."/>
        </authorList>
    </citation>
    <scope>NUCLEOTIDE SEQUENCE</scope>
    <source>
        <strain evidence="5">CBS 627.86</strain>
    </source>
</reference>
<sequence>MAPQAEKLVIVLGASGRQGGSTARALLSTKEFKVRAISRAITNPKLAELESLGAELVQASFDEPESLRAAFSGAYAIFANTNFNSTRSVGIERQQGVNIADAAAEVQSLRHFVWSGALDVERMSDGKYKNVVHMKAKAEVAKYIKDQLLQLGSKMTEVFVPPYFENWTLMPGLYGPVKGDNSLKLSLPVVGETFWPSVPIQDIGKIVRTVLENPEKTRGQGVSASIEMLGFKDMLEQWGEVHEVAVEYEKMNPEEFESRNIASFAKPFGGEETAAVFVRAASEQMQFMEDITMGRLSFQIVLQIRDIIGDDDVSLSWKQFATRAYNNQRM</sequence>
<evidence type="ECO:0000313" key="5">
    <source>
        <dbReference type="EMBL" id="KAF2106349.1"/>
    </source>
</evidence>
<evidence type="ECO:0000256" key="2">
    <source>
        <dbReference type="ARBA" id="ARBA00022857"/>
    </source>
</evidence>
<dbReference type="AlphaFoldDB" id="A0A6A5YGE6"/>
<dbReference type="SUPFAM" id="SSF51735">
    <property type="entry name" value="NAD(P)-binding Rossmann-fold domains"/>
    <property type="match status" value="1"/>
</dbReference>
<dbReference type="InterPro" id="IPR008030">
    <property type="entry name" value="NmrA-like"/>
</dbReference>